<evidence type="ECO:0000256" key="1">
    <source>
        <dbReference type="ARBA" id="ARBA00022723"/>
    </source>
</evidence>
<keyword evidence="1" id="KW-0479">Metal-binding</keyword>
<reference evidence="4 5" key="1">
    <citation type="submission" date="2015-01" db="EMBL/GenBank/DDBJ databases">
        <title>Genome Sequence of Magnetospirillum magnetotacticum Strain MS-1.</title>
        <authorList>
            <person name="Marinov G.K."/>
            <person name="Smalley M.D."/>
            <person name="DeSalvo G."/>
        </authorList>
    </citation>
    <scope>NUCLEOTIDE SEQUENCE [LARGE SCALE GENOMIC DNA]</scope>
    <source>
        <strain evidence="4 5">MS-1</strain>
    </source>
</reference>
<dbReference type="GO" id="GO:0046872">
    <property type="term" value="F:metal ion binding"/>
    <property type="evidence" value="ECO:0007669"/>
    <property type="project" value="UniProtKB-KW"/>
</dbReference>
<proteinExistence type="predicted"/>
<evidence type="ECO:0000313" key="5">
    <source>
        <dbReference type="Proteomes" id="UP000031971"/>
    </source>
</evidence>
<keyword evidence="2" id="KW-0378">Hydrolase</keyword>
<dbReference type="AlphaFoldDB" id="A0A0C2YT29"/>
<name>A0A0C2YT29_PARME</name>
<gene>
    <name evidence="4" type="ORF">CCC_03586</name>
</gene>
<dbReference type="GO" id="GO:0009245">
    <property type="term" value="P:lipid A biosynthetic process"/>
    <property type="evidence" value="ECO:0007669"/>
    <property type="project" value="TreeGrafter"/>
</dbReference>
<dbReference type="GO" id="GO:0008758">
    <property type="term" value="F:UDP-2,3-diacylglucosamine hydrolase activity"/>
    <property type="evidence" value="ECO:0007669"/>
    <property type="project" value="TreeGrafter"/>
</dbReference>
<keyword evidence="5" id="KW-1185">Reference proteome</keyword>
<dbReference type="InterPro" id="IPR051158">
    <property type="entry name" value="Metallophosphoesterase_sf"/>
</dbReference>
<evidence type="ECO:0000256" key="2">
    <source>
        <dbReference type="ARBA" id="ARBA00022801"/>
    </source>
</evidence>
<dbReference type="STRING" id="272627.CCC_03586"/>
<accession>A0A0C2YT29</accession>
<dbReference type="InterPro" id="IPR004843">
    <property type="entry name" value="Calcineurin-like_PHP"/>
</dbReference>
<evidence type="ECO:0000259" key="3">
    <source>
        <dbReference type="Pfam" id="PF00149"/>
    </source>
</evidence>
<dbReference type="EMBL" id="JXSL01000028">
    <property type="protein sequence ID" value="KIL98303.1"/>
    <property type="molecule type" value="Genomic_DNA"/>
</dbReference>
<dbReference type="Proteomes" id="UP000031971">
    <property type="component" value="Unassembled WGS sequence"/>
</dbReference>
<dbReference type="PANTHER" id="PTHR31302:SF31">
    <property type="entry name" value="PHOSPHODIESTERASE YAEI"/>
    <property type="match status" value="1"/>
</dbReference>
<dbReference type="SUPFAM" id="SSF56300">
    <property type="entry name" value="Metallo-dependent phosphatases"/>
    <property type="match status" value="1"/>
</dbReference>
<sequence length="265" mass="27988">MGLVAGLWGFAIEPGLLEDTRLEVEVPQWPVGQKPVTVAFLTDFHVGAPHVGLDRLEKLVAHVNEGAPDMVLLGGDFLINGVLGGTYIPPEPIARRLGALRPPLGVVAVLGNHDWWNDGPGMGASLAAQGIVVLENRAIRLGPIWVAGLADDTTRKPDANAAMARVPKGTPLIGLMHDPANLRDWPGRLTIILAGHTHAGQVRLPLIGSPIIPGRAPRAHAYGLIKDYGQTLYVSAGIGTSILPVRFGAPPEVVWLTLRGTGTTP</sequence>
<dbReference type="GO" id="GO:0016020">
    <property type="term" value="C:membrane"/>
    <property type="evidence" value="ECO:0007669"/>
    <property type="project" value="GOC"/>
</dbReference>
<organism evidence="4 5">
    <name type="scientific">Paramagnetospirillum magnetotacticum MS-1</name>
    <dbReference type="NCBI Taxonomy" id="272627"/>
    <lineage>
        <taxon>Bacteria</taxon>
        <taxon>Pseudomonadati</taxon>
        <taxon>Pseudomonadota</taxon>
        <taxon>Alphaproteobacteria</taxon>
        <taxon>Rhodospirillales</taxon>
        <taxon>Magnetospirillaceae</taxon>
        <taxon>Paramagnetospirillum</taxon>
    </lineage>
</organism>
<comment type="caution">
    <text evidence="4">The sequence shown here is derived from an EMBL/GenBank/DDBJ whole genome shotgun (WGS) entry which is preliminary data.</text>
</comment>
<evidence type="ECO:0000313" key="4">
    <source>
        <dbReference type="EMBL" id="KIL98303.1"/>
    </source>
</evidence>
<protein>
    <submittedName>
        <fullName evidence="4">Phosphoesterase</fullName>
    </submittedName>
</protein>
<dbReference type="InterPro" id="IPR029052">
    <property type="entry name" value="Metallo-depent_PP-like"/>
</dbReference>
<dbReference type="Pfam" id="PF00149">
    <property type="entry name" value="Metallophos"/>
    <property type="match status" value="1"/>
</dbReference>
<feature type="domain" description="Calcineurin-like phosphoesterase" evidence="3">
    <location>
        <begin position="37"/>
        <end position="198"/>
    </location>
</feature>
<dbReference type="Gene3D" id="3.60.21.10">
    <property type="match status" value="1"/>
</dbReference>
<dbReference type="PANTHER" id="PTHR31302">
    <property type="entry name" value="TRANSMEMBRANE PROTEIN WITH METALLOPHOSPHOESTERASE DOMAIN-RELATED"/>
    <property type="match status" value="1"/>
</dbReference>